<feature type="region of interest" description="Disordered" evidence="1">
    <location>
        <begin position="356"/>
        <end position="384"/>
    </location>
</feature>
<keyword evidence="4" id="KW-1185">Reference proteome</keyword>
<evidence type="ECO:0000313" key="4">
    <source>
        <dbReference type="Proteomes" id="UP000076871"/>
    </source>
</evidence>
<dbReference type="STRING" id="1314785.A0A165ASC8"/>
<evidence type="ECO:0000256" key="1">
    <source>
        <dbReference type="SAM" id="MobiDB-lite"/>
    </source>
</evidence>
<dbReference type="PANTHER" id="PTHR14374">
    <property type="entry name" value="FOIE GRAS"/>
    <property type="match status" value="1"/>
</dbReference>
<feature type="domain" description="Trafficking protein particle complex subunit 11" evidence="2">
    <location>
        <begin position="4"/>
        <end position="149"/>
    </location>
</feature>
<evidence type="ECO:0000313" key="3">
    <source>
        <dbReference type="EMBL" id="KZS99569.1"/>
    </source>
</evidence>
<feature type="region of interest" description="Disordered" evidence="1">
    <location>
        <begin position="301"/>
        <end position="328"/>
    </location>
</feature>
<dbReference type="OrthoDB" id="6278596at2759"/>
<dbReference type="InterPro" id="IPR021773">
    <property type="entry name" value="TPC11"/>
</dbReference>
<dbReference type="RefSeq" id="XP_040757310.1">
    <property type="nucleotide sequence ID" value="XM_040913660.1"/>
</dbReference>
<dbReference type="EMBL" id="KV427778">
    <property type="protein sequence ID" value="KZS99569.1"/>
    <property type="molecule type" value="Genomic_DNA"/>
</dbReference>
<name>A0A165ASC8_9APHY</name>
<feature type="compositionally biased region" description="Polar residues" evidence="1">
    <location>
        <begin position="301"/>
        <end position="315"/>
    </location>
</feature>
<dbReference type="PANTHER" id="PTHR14374:SF0">
    <property type="entry name" value="TRAFFICKING PROTEIN PARTICLE COMPLEX SUBUNIT 11"/>
    <property type="match status" value="1"/>
</dbReference>
<dbReference type="Proteomes" id="UP000076871">
    <property type="component" value="Unassembled WGS sequence"/>
</dbReference>
<dbReference type="GeneID" id="63830688"/>
<protein>
    <recommendedName>
        <fullName evidence="2">Trafficking protein particle complex subunit 11 domain-containing protein</fullName>
    </recommendedName>
</protein>
<feature type="compositionally biased region" description="Basic residues" evidence="1">
    <location>
        <begin position="260"/>
        <end position="278"/>
    </location>
</feature>
<proteinExistence type="predicted"/>
<organism evidence="3 4">
    <name type="scientific">Laetiporus sulphureus 93-53</name>
    <dbReference type="NCBI Taxonomy" id="1314785"/>
    <lineage>
        <taxon>Eukaryota</taxon>
        <taxon>Fungi</taxon>
        <taxon>Dikarya</taxon>
        <taxon>Basidiomycota</taxon>
        <taxon>Agaricomycotina</taxon>
        <taxon>Agaricomycetes</taxon>
        <taxon>Polyporales</taxon>
        <taxon>Laetiporus</taxon>
    </lineage>
</organism>
<reference evidence="3 4" key="1">
    <citation type="journal article" date="2016" name="Mol. Biol. Evol.">
        <title>Comparative Genomics of Early-Diverging Mushroom-Forming Fungi Provides Insights into the Origins of Lignocellulose Decay Capabilities.</title>
        <authorList>
            <person name="Nagy L.G."/>
            <person name="Riley R."/>
            <person name="Tritt A."/>
            <person name="Adam C."/>
            <person name="Daum C."/>
            <person name="Floudas D."/>
            <person name="Sun H."/>
            <person name="Yadav J.S."/>
            <person name="Pangilinan J."/>
            <person name="Larsson K.H."/>
            <person name="Matsuura K."/>
            <person name="Barry K."/>
            <person name="Labutti K."/>
            <person name="Kuo R."/>
            <person name="Ohm R.A."/>
            <person name="Bhattacharya S.S."/>
            <person name="Shirouzu T."/>
            <person name="Yoshinaga Y."/>
            <person name="Martin F.M."/>
            <person name="Grigoriev I.V."/>
            <person name="Hibbett D.S."/>
        </authorList>
    </citation>
    <scope>NUCLEOTIDE SEQUENCE [LARGE SCALE GENOMIC DNA]</scope>
    <source>
        <strain evidence="3 4">93-53</strain>
    </source>
</reference>
<evidence type="ECO:0000259" key="2">
    <source>
        <dbReference type="Pfam" id="PF11817"/>
    </source>
</evidence>
<dbReference type="Pfam" id="PF11817">
    <property type="entry name" value="Foie-gras_1"/>
    <property type="match status" value="1"/>
</dbReference>
<feature type="region of interest" description="Disordered" evidence="1">
    <location>
        <begin position="254"/>
        <end position="283"/>
    </location>
</feature>
<dbReference type="InParanoid" id="A0A165ASC8"/>
<dbReference type="AlphaFoldDB" id="A0A165ASC8"/>
<accession>A0A165ASC8</accession>
<gene>
    <name evidence="3" type="ORF">LAESUDRAFT_765393</name>
</gene>
<sequence length="507" mass="55327">MSTQHPGFYYYMAARCTERRRERFLAALDAEAKQHLTMTAPGFSNEKKVEHHAIILELYTRAYELFKAYSPATIQGQGRLTPWITYRIAHTYCGSGKFDMAAFFERIAKTYRREQWDSLLQPLLSTWYSCARKMGDVELSVRLLIEMLGHDIRTQSDDPDSTQEDMLVVLKSSVPSTTEETLVVDSSDSQPILNSSIIFWQPGAIVGEAAAFQISLMARENVSLFALPFSSVTIQFSADIPPIVVEQISGAKESPMKISPKPRKTPHCKTCQRPRAGHPRSGCPYADTLAPALDSSTCGRLESTESLETVLPTDSSIDESRGRPRSGKPDFIFQADVLAASTSKPTAIVVSAAEKSVVPHSVTTDSNSPPARPSTPKSDRPPYTAKTCSLGRTLSQDKQRMFFERARLTSEGSVVILKHPTDGVSDLLARAKTVGLAAEVIGSLGEDSRLVAFGRDEELVSKVGHIGSSEKEAAVDKVKKGCYRALVLGGLGAVVGAVATWTALAFS</sequence>